<keyword evidence="1" id="KW-0812">Transmembrane</keyword>
<organism evidence="3 4">
    <name type="scientific">Massilimicrobiota timonensis</name>
    <dbReference type="NCBI Taxonomy" id="1776392"/>
    <lineage>
        <taxon>Bacteria</taxon>
        <taxon>Bacillati</taxon>
        <taxon>Bacillota</taxon>
        <taxon>Erysipelotrichia</taxon>
        <taxon>Erysipelotrichales</taxon>
        <taxon>Erysipelotrichaceae</taxon>
        <taxon>Massilimicrobiota</taxon>
    </lineage>
</organism>
<sequence>MCENSNLIISIGIVALNEESYLPDLLNDINNQNYEKKNIELIFVDSGSCDKTIFIFLDFKKRFDNVFHSIRVLDNLKKKQSSGWNVVISNYIGDVLLRIDAHARIPSDFVKNNVKYLKKGEMVVGGLRSVKNSQNSNWNDTLLIAELSLFGSSIAGYRRMNEEKYVNSMFHAAYKREVINNTGYFNEYLGRTEDNEYHYRIRKKGYKLYYNSEIYSYQIIRSNLRKMIRQKFLNGYWIGLTLSVCVNCLQIYHFIPFLFIMAIFFSLLLFINNISFPFFLLIGIYGMFVILNTLISFKEEKSNITTIALLYIFPLLHISYGLGTLIGIV</sequence>
<name>A0ABT7UHV0_9FIRM</name>
<dbReference type="Proteomes" id="UP001529275">
    <property type="component" value="Unassembled WGS sequence"/>
</dbReference>
<dbReference type="CDD" id="cd02525">
    <property type="entry name" value="Succinoglycan_BP_ExoA"/>
    <property type="match status" value="1"/>
</dbReference>
<evidence type="ECO:0000256" key="1">
    <source>
        <dbReference type="SAM" id="Phobius"/>
    </source>
</evidence>
<feature type="non-terminal residue" evidence="3">
    <location>
        <position position="329"/>
    </location>
</feature>
<proteinExistence type="predicted"/>
<protein>
    <submittedName>
        <fullName evidence="3">Glycosyltransferase family 2 protein</fullName>
        <ecNumber evidence="3">2.4.-.-</ecNumber>
    </submittedName>
</protein>
<dbReference type="PANTHER" id="PTHR22916">
    <property type="entry name" value="GLYCOSYLTRANSFERASE"/>
    <property type="match status" value="1"/>
</dbReference>
<keyword evidence="1" id="KW-0472">Membrane</keyword>
<keyword evidence="3" id="KW-0808">Transferase</keyword>
<feature type="transmembrane region" description="Helical" evidence="1">
    <location>
        <begin position="274"/>
        <end position="295"/>
    </location>
</feature>
<feature type="transmembrane region" description="Helical" evidence="1">
    <location>
        <begin position="235"/>
        <end position="268"/>
    </location>
</feature>
<keyword evidence="1" id="KW-1133">Transmembrane helix</keyword>
<dbReference type="SUPFAM" id="SSF53448">
    <property type="entry name" value="Nucleotide-diphospho-sugar transferases"/>
    <property type="match status" value="1"/>
</dbReference>
<dbReference type="InterPro" id="IPR029044">
    <property type="entry name" value="Nucleotide-diphossugar_trans"/>
</dbReference>
<comment type="caution">
    <text evidence="3">The sequence shown here is derived from an EMBL/GenBank/DDBJ whole genome shotgun (WGS) entry which is preliminary data.</text>
</comment>
<dbReference type="Gene3D" id="3.90.550.10">
    <property type="entry name" value="Spore Coat Polysaccharide Biosynthesis Protein SpsA, Chain A"/>
    <property type="match status" value="1"/>
</dbReference>
<feature type="domain" description="Glycosyltransferase 2-like" evidence="2">
    <location>
        <begin position="10"/>
        <end position="180"/>
    </location>
</feature>
<feature type="transmembrane region" description="Helical" evidence="1">
    <location>
        <begin position="307"/>
        <end position="328"/>
    </location>
</feature>
<accession>A0ABT7UHV0</accession>
<dbReference type="Pfam" id="PF00535">
    <property type="entry name" value="Glycos_transf_2"/>
    <property type="match status" value="1"/>
</dbReference>
<evidence type="ECO:0000313" key="3">
    <source>
        <dbReference type="EMBL" id="MDM8195723.1"/>
    </source>
</evidence>
<evidence type="ECO:0000313" key="4">
    <source>
        <dbReference type="Proteomes" id="UP001529275"/>
    </source>
</evidence>
<keyword evidence="3" id="KW-0328">Glycosyltransferase</keyword>
<dbReference type="RefSeq" id="WP_289527577.1">
    <property type="nucleotide sequence ID" value="NZ_JAUDCK010000013.1"/>
</dbReference>
<dbReference type="EMBL" id="JAUDCK010000013">
    <property type="protein sequence ID" value="MDM8195723.1"/>
    <property type="molecule type" value="Genomic_DNA"/>
</dbReference>
<keyword evidence="4" id="KW-1185">Reference proteome</keyword>
<dbReference type="EC" id="2.4.-.-" evidence="3"/>
<dbReference type="InterPro" id="IPR001173">
    <property type="entry name" value="Glyco_trans_2-like"/>
</dbReference>
<evidence type="ECO:0000259" key="2">
    <source>
        <dbReference type="Pfam" id="PF00535"/>
    </source>
</evidence>
<reference evidence="4" key="1">
    <citation type="submission" date="2023-06" db="EMBL/GenBank/DDBJ databases">
        <title>Identification and characterization of horizontal gene transfer across gut microbiota members of farm animals based on homology search.</title>
        <authorList>
            <person name="Zeman M."/>
            <person name="Kubasova T."/>
            <person name="Jahodarova E."/>
            <person name="Nykrynova M."/>
            <person name="Rychlik I."/>
        </authorList>
    </citation>
    <scope>NUCLEOTIDE SEQUENCE [LARGE SCALE GENOMIC DNA]</scope>
    <source>
        <strain evidence="4">ET341</strain>
    </source>
</reference>
<dbReference type="PANTHER" id="PTHR22916:SF71">
    <property type="entry name" value="GLYCOSYL TRANSFERASE"/>
    <property type="match status" value="1"/>
</dbReference>
<dbReference type="GO" id="GO:0016757">
    <property type="term" value="F:glycosyltransferase activity"/>
    <property type="evidence" value="ECO:0007669"/>
    <property type="project" value="UniProtKB-KW"/>
</dbReference>
<gene>
    <name evidence="3" type="ORF">QUV98_05270</name>
</gene>